<evidence type="ECO:0000256" key="1">
    <source>
        <dbReference type="SAM" id="MobiDB-lite"/>
    </source>
</evidence>
<evidence type="ECO:0000313" key="2">
    <source>
        <dbReference type="EMBL" id="QBR90093.1"/>
    </source>
</evidence>
<accession>A0ABX5SV75</accession>
<dbReference type="Proteomes" id="UP000295748">
    <property type="component" value="Chromosome"/>
</dbReference>
<name>A0ABX5SV75_9MICO</name>
<protein>
    <submittedName>
        <fullName evidence="2">Uncharacterized protein</fullName>
    </submittedName>
</protein>
<feature type="compositionally biased region" description="Basic residues" evidence="1">
    <location>
        <begin position="321"/>
        <end position="330"/>
    </location>
</feature>
<keyword evidence="3" id="KW-1185">Reference proteome</keyword>
<reference evidence="2 3" key="1">
    <citation type="submission" date="2019-03" db="EMBL/GenBank/DDBJ databases">
        <authorList>
            <person name="Dong K."/>
        </authorList>
    </citation>
    <scope>NUCLEOTIDE SEQUENCE [LARGE SCALE GENOMIC DNA]</scope>
    <source>
        <strain evidence="3">dk512</strain>
    </source>
</reference>
<gene>
    <name evidence="2" type="ORF">E4K62_16225</name>
</gene>
<feature type="compositionally biased region" description="Basic and acidic residues" evidence="1">
    <location>
        <begin position="287"/>
        <end position="320"/>
    </location>
</feature>
<evidence type="ECO:0000313" key="3">
    <source>
        <dbReference type="Proteomes" id="UP000295748"/>
    </source>
</evidence>
<feature type="compositionally biased region" description="Basic and acidic residues" evidence="1">
    <location>
        <begin position="7"/>
        <end position="24"/>
    </location>
</feature>
<sequence length="351" mass="41726">MSDDTAGSDRARRLTDDERRERGRERRRRYRETHADQVRESTRRWKADHPEKVKEYSERSRAAHREQIRSENRERERGRAAKARKAAAAAERRRAKSREQYAADPESNRDYQRERRRAQRAANPEGYREAKRQRNKRWRDSHREEQNAKLRAKHHDHPEIKRAGAQRYYDQHGDEVRERRRTYYWANREMQLHKQHQWRARQQRRRGLGLPARRLHRVTATERTANTAAAHEFFTRARTPEELERIRREPKPSAQEIAEWERSSVRARLAAAVAADMDRARPLAMSRLRESEREAAARRKRAAEDGEAKRMDDIAREINTRLRHGPRRAHAVRDAEGRRASPPSAPGGLSL</sequence>
<feature type="region of interest" description="Disordered" evidence="1">
    <location>
        <begin position="287"/>
        <end position="351"/>
    </location>
</feature>
<dbReference type="RefSeq" id="WP_135069375.1">
    <property type="nucleotide sequence ID" value="NZ_CP038266.1"/>
</dbReference>
<proteinExistence type="predicted"/>
<feature type="region of interest" description="Disordered" evidence="1">
    <location>
        <begin position="1"/>
        <end position="158"/>
    </location>
</feature>
<feature type="compositionally biased region" description="Basic and acidic residues" evidence="1">
    <location>
        <begin position="97"/>
        <end position="113"/>
    </location>
</feature>
<feature type="compositionally biased region" description="Basic and acidic residues" evidence="1">
    <location>
        <begin position="32"/>
        <end position="79"/>
    </location>
</feature>
<dbReference type="EMBL" id="CP038266">
    <property type="protein sequence ID" value="QBR90093.1"/>
    <property type="molecule type" value="Genomic_DNA"/>
</dbReference>
<organism evidence="2 3">
    <name type="scientific">Microbacterium wangchenii</name>
    <dbReference type="NCBI Taxonomy" id="2541726"/>
    <lineage>
        <taxon>Bacteria</taxon>
        <taxon>Bacillati</taxon>
        <taxon>Actinomycetota</taxon>
        <taxon>Actinomycetes</taxon>
        <taxon>Micrococcales</taxon>
        <taxon>Microbacteriaceae</taxon>
        <taxon>Microbacterium</taxon>
    </lineage>
</organism>